<protein>
    <submittedName>
        <fullName evidence="1">Uncharacterized protein</fullName>
    </submittedName>
</protein>
<reference evidence="1 2" key="1">
    <citation type="journal article" date="2007" name="DNA Res.">
        <title>Complete genomic structure of the bloom-forming toxic cyanobacterium Microcystis aeruginosa NIES-843.</title>
        <authorList>
            <person name="Kaneko T."/>
            <person name="Nakajima N."/>
            <person name="Okamoto S."/>
            <person name="Suzuki I."/>
            <person name="Tanabe Y."/>
            <person name="Tamaoki M."/>
            <person name="Nakamura Y."/>
            <person name="Kasai F."/>
            <person name="Watanabe A."/>
            <person name="Kawashima K."/>
            <person name="Kishida Y."/>
            <person name="Ono A."/>
            <person name="Shimizu Y."/>
            <person name="Takahashi C."/>
            <person name="Minami C."/>
            <person name="Fujishiro T."/>
            <person name="Kohara M."/>
            <person name="Katoh M."/>
            <person name="Nakazaki N."/>
            <person name="Nakayama S."/>
            <person name="Yamada M."/>
            <person name="Tabata S."/>
            <person name="Watanabe M.M."/>
        </authorList>
    </citation>
    <scope>NUCLEOTIDE SEQUENCE [LARGE SCALE GENOMIC DNA]</scope>
    <source>
        <strain evidence="2">NIES-843 / IAM M-247</strain>
    </source>
</reference>
<evidence type="ECO:0000313" key="1">
    <source>
        <dbReference type="EMBL" id="BAG01546.1"/>
    </source>
</evidence>
<dbReference type="HOGENOM" id="CLU_3063464_0_0_3"/>
<proteinExistence type="predicted"/>
<dbReference type="Proteomes" id="UP000001510">
    <property type="component" value="Chromosome"/>
</dbReference>
<dbReference type="AlphaFoldDB" id="B0JW66"/>
<dbReference type="EMBL" id="AP009552">
    <property type="protein sequence ID" value="BAG01546.1"/>
    <property type="molecule type" value="Genomic_DNA"/>
</dbReference>
<evidence type="ECO:0000313" key="2">
    <source>
        <dbReference type="Proteomes" id="UP000001510"/>
    </source>
</evidence>
<gene>
    <name evidence="1" type="ordered locus">MAE_17240</name>
</gene>
<organism evidence="1 2">
    <name type="scientific">Microcystis aeruginosa (strain NIES-843 / IAM M-2473)</name>
    <dbReference type="NCBI Taxonomy" id="449447"/>
    <lineage>
        <taxon>Bacteria</taxon>
        <taxon>Bacillati</taxon>
        <taxon>Cyanobacteriota</taxon>
        <taxon>Cyanophyceae</taxon>
        <taxon>Oscillatoriophycideae</taxon>
        <taxon>Chroococcales</taxon>
        <taxon>Microcystaceae</taxon>
        <taxon>Microcystis</taxon>
    </lineage>
</organism>
<dbReference type="STRING" id="449447.MAE_17240"/>
<keyword evidence="2" id="KW-1185">Reference proteome</keyword>
<name>B0JW66_MICAN</name>
<sequence>MWGVGGAREGCRMPAMNKEKWHNLIPKPYCRFHPEILLGSENLCHNDSIRAIF</sequence>
<dbReference type="EnsemblBacteria" id="BAG01546">
    <property type="protein sequence ID" value="BAG01546"/>
    <property type="gene ID" value="MAE_17240"/>
</dbReference>
<dbReference type="PaxDb" id="449447-MAE_17240"/>
<accession>B0JW66</accession>
<dbReference type="KEGG" id="mar:MAE_17240"/>